<sequence>MKLLLGLFVFLTLKQVITINAVPSPPESSSNMIAFPPLRTKIQYEIHLHNTSNPGYRKFAELVGTAYAFDALKLANEFAITTLTVTRFLDFPLRDNILLGKGYSNVTLSLESFRQENIGYPGQVASTIGNEIRLNFDYMNNYVGDLRKEFTGILYHESTRVWQWTGNGTAPVWLLSGVADYVRLKAGYPSPKWASRGSGKSWDEGYAVTAYFLEYCNSLNRWFVAELNEKMKDKYSDNYFQDLLRKSVHDLWCDYKAVYQPLQYEVVVNGTTQGDLRFKREVGMLYATHTLQLASEFALKVLDSKVRQNKPYKQVKLIVESFAQDIIPEMYYPSVAITTNNTIWLNSDYIQSFVGNLKDDITGVLYHESTRVWQWTGDGRAPTGLVNGIADYVRLKAGWRSRTWPKRGSGRRWNEGYAITAYFLEYLEVLKEGFVGQLNVMMKYYYTPTYFETLLGKDVDQLWKDYKSVYAAKAPSPATAAAPKAPPPAAAPKVPPPAMVPSKAQSPAKN</sequence>
<gene>
    <name evidence="1" type="ORF">MLD38_010271</name>
</gene>
<reference evidence="2" key="1">
    <citation type="journal article" date="2023" name="Front. Plant Sci.">
        <title>Chromosomal-level genome assembly of Melastoma candidum provides insights into trichome evolution.</title>
        <authorList>
            <person name="Zhong Y."/>
            <person name="Wu W."/>
            <person name="Sun C."/>
            <person name="Zou P."/>
            <person name="Liu Y."/>
            <person name="Dai S."/>
            <person name="Zhou R."/>
        </authorList>
    </citation>
    <scope>NUCLEOTIDE SEQUENCE [LARGE SCALE GENOMIC DNA]</scope>
</reference>
<name>A0ACB9QZB1_9MYRT</name>
<dbReference type="Proteomes" id="UP001057402">
    <property type="component" value="Chromosome 4"/>
</dbReference>
<accession>A0ACB9QZB1</accession>
<protein>
    <submittedName>
        <fullName evidence="1">Uncharacterized protein</fullName>
    </submittedName>
</protein>
<comment type="caution">
    <text evidence="1">The sequence shown here is derived from an EMBL/GenBank/DDBJ whole genome shotgun (WGS) entry which is preliminary data.</text>
</comment>
<evidence type="ECO:0000313" key="1">
    <source>
        <dbReference type="EMBL" id="KAI4371983.1"/>
    </source>
</evidence>
<keyword evidence="2" id="KW-1185">Reference proteome</keyword>
<proteinExistence type="predicted"/>
<dbReference type="EMBL" id="CM042883">
    <property type="protein sequence ID" value="KAI4371983.1"/>
    <property type="molecule type" value="Genomic_DNA"/>
</dbReference>
<organism evidence="1 2">
    <name type="scientific">Melastoma candidum</name>
    <dbReference type="NCBI Taxonomy" id="119954"/>
    <lineage>
        <taxon>Eukaryota</taxon>
        <taxon>Viridiplantae</taxon>
        <taxon>Streptophyta</taxon>
        <taxon>Embryophyta</taxon>
        <taxon>Tracheophyta</taxon>
        <taxon>Spermatophyta</taxon>
        <taxon>Magnoliopsida</taxon>
        <taxon>eudicotyledons</taxon>
        <taxon>Gunneridae</taxon>
        <taxon>Pentapetalae</taxon>
        <taxon>rosids</taxon>
        <taxon>malvids</taxon>
        <taxon>Myrtales</taxon>
        <taxon>Melastomataceae</taxon>
        <taxon>Melastomatoideae</taxon>
        <taxon>Melastomateae</taxon>
        <taxon>Melastoma</taxon>
    </lineage>
</organism>
<evidence type="ECO:0000313" key="2">
    <source>
        <dbReference type="Proteomes" id="UP001057402"/>
    </source>
</evidence>